<evidence type="ECO:0000313" key="3">
    <source>
        <dbReference type="Proteomes" id="UP000308092"/>
    </source>
</evidence>
<dbReference type="Proteomes" id="UP000308092">
    <property type="component" value="Unassembled WGS sequence"/>
</dbReference>
<evidence type="ECO:0000313" key="2">
    <source>
        <dbReference type="EMBL" id="THC87897.1"/>
    </source>
</evidence>
<dbReference type="EMBL" id="QUQM01000005">
    <property type="protein sequence ID" value="KAA8643429.1"/>
    <property type="molecule type" value="Genomic_DNA"/>
</dbReference>
<sequence>MKLIASSKLFNLRFSPKNFPPPVANRYIGSRTHPIRPKILHMYENRDPRSLWWYLSNQRTMPYTKVVRSWCMRRTREAFRQALRERGFNADGRRIATDPRGTGTPVDGYDYLQGSVELSISPEIVRESYATVKAEMDSIVDGMLQNWHTEWTKAMVKSQSIRGHS</sequence>
<proteinExistence type="predicted"/>
<dbReference type="VEuPathDB" id="FungiDB:EYZ11_012655"/>
<name>A0A4S3J1T7_9EURO</name>
<dbReference type="RefSeq" id="XP_033422791.1">
    <property type="nucleotide sequence ID" value="XM_033574773.1"/>
</dbReference>
<dbReference type="GeneID" id="54332900"/>
<protein>
    <submittedName>
        <fullName evidence="2">Uncharacterized protein</fullName>
    </submittedName>
</protein>
<dbReference type="OrthoDB" id="5238363at2759"/>
<dbReference type="Proteomes" id="UP000324241">
    <property type="component" value="Unassembled WGS sequence"/>
</dbReference>
<gene>
    <name evidence="1" type="ORF">ATNIH1004_010198</name>
    <name evidence="2" type="ORF">EYZ11_012655</name>
</gene>
<dbReference type="AlphaFoldDB" id="A0A4S3J1T7"/>
<reference evidence="2 3" key="1">
    <citation type="submission" date="2019-03" db="EMBL/GenBank/DDBJ databases">
        <title>The genome sequence of a newly discovered highly antifungal drug resistant Aspergillus species, Aspergillus tanneri NIH 1004.</title>
        <authorList>
            <person name="Mounaud S."/>
            <person name="Singh I."/>
            <person name="Joardar V."/>
            <person name="Pakala S."/>
            <person name="Pakala S."/>
            <person name="Venepally P."/>
            <person name="Hoover J."/>
            <person name="Nierman W."/>
            <person name="Chung J."/>
            <person name="Losada L."/>
        </authorList>
    </citation>
    <scope>NUCLEOTIDE SEQUENCE [LARGE SCALE GENOMIC DNA]</scope>
    <source>
        <strain evidence="2 3">NIH1004</strain>
    </source>
</reference>
<dbReference type="EMBL" id="SOSA01001000">
    <property type="protein sequence ID" value="THC87897.1"/>
    <property type="molecule type" value="Genomic_DNA"/>
</dbReference>
<reference evidence="1 4" key="2">
    <citation type="submission" date="2019-08" db="EMBL/GenBank/DDBJ databases">
        <title>The genome sequence of a newly discovered highly antifungal drug resistant Aspergillus species, Aspergillus tanneri NIH 1004.</title>
        <authorList>
            <person name="Mounaud S."/>
            <person name="Singh I."/>
            <person name="Joardar V."/>
            <person name="Pakala S."/>
            <person name="Pakala S."/>
            <person name="Venepally P."/>
            <person name="Chung J.K."/>
            <person name="Losada L."/>
            <person name="Nierman W.C."/>
        </authorList>
    </citation>
    <scope>NUCLEOTIDE SEQUENCE [LARGE SCALE GENOMIC DNA]</scope>
    <source>
        <strain evidence="1 4">NIH1004</strain>
    </source>
</reference>
<evidence type="ECO:0000313" key="4">
    <source>
        <dbReference type="Proteomes" id="UP000324241"/>
    </source>
</evidence>
<keyword evidence="3" id="KW-1185">Reference proteome</keyword>
<comment type="caution">
    <text evidence="2">The sequence shown here is derived from an EMBL/GenBank/DDBJ whole genome shotgun (WGS) entry which is preliminary data.</text>
</comment>
<evidence type="ECO:0000313" key="1">
    <source>
        <dbReference type="EMBL" id="KAA8643429.1"/>
    </source>
</evidence>
<organism evidence="2 3">
    <name type="scientific">Aspergillus tanneri</name>
    <dbReference type="NCBI Taxonomy" id="1220188"/>
    <lineage>
        <taxon>Eukaryota</taxon>
        <taxon>Fungi</taxon>
        <taxon>Dikarya</taxon>
        <taxon>Ascomycota</taxon>
        <taxon>Pezizomycotina</taxon>
        <taxon>Eurotiomycetes</taxon>
        <taxon>Eurotiomycetidae</taxon>
        <taxon>Eurotiales</taxon>
        <taxon>Aspergillaceae</taxon>
        <taxon>Aspergillus</taxon>
        <taxon>Aspergillus subgen. Circumdati</taxon>
    </lineage>
</organism>
<accession>A0A4S3J1T7</accession>